<evidence type="ECO:0000313" key="3">
    <source>
        <dbReference type="EMBL" id="GAA5529360.1"/>
    </source>
</evidence>
<organism evidence="3 4">
    <name type="scientific">Herpetosiphon gulosus</name>
    <dbReference type="NCBI Taxonomy" id="1973496"/>
    <lineage>
        <taxon>Bacteria</taxon>
        <taxon>Bacillati</taxon>
        <taxon>Chloroflexota</taxon>
        <taxon>Chloroflexia</taxon>
        <taxon>Herpetosiphonales</taxon>
        <taxon>Herpetosiphonaceae</taxon>
        <taxon>Herpetosiphon</taxon>
    </lineage>
</organism>
<dbReference type="PANTHER" id="PTHR30603:SF47">
    <property type="entry name" value="RNA POLYMERASE SIGMA FACTOR SIGD, CHLOROPLASTIC"/>
    <property type="match status" value="1"/>
</dbReference>
<name>A0ABP9X4D3_9CHLR</name>
<dbReference type="Pfam" id="PF04545">
    <property type="entry name" value="Sigma70_r4"/>
    <property type="match status" value="1"/>
</dbReference>
<dbReference type="CDD" id="cd06171">
    <property type="entry name" value="Sigma70_r4"/>
    <property type="match status" value="1"/>
</dbReference>
<sequence length="880" mass="102390">MLITIPDHLHSITIQQLQLPNRIRNILLRANIWNLGELIPYLNNLSIVHGLGVSTVPIITSSVENLCNSIDENHNIDWNRYWVLQKIDPENVQESNPFSRESNILSRKITISENFIHITIDELHLPEIIYNKLNDMNIITLLDLYNAQENGTLRENKLDNRYIKKINGVIENIKNSIDKDNKIDWNKYFNKQGLIIIPQQYNPVNTSLNIFYFLEETIKFILNISNDERHWEIIQHRFGLKKTNKFTLEELGSFFGITRERVRQIEFKCLKKLRLVLTEKEHIEYPYIIHPNILFMIRSILKIFNKRENMIITENDLFKKIEFILSCSNANNPIIHLLLKLAEMNPIHLINTDLIPVWQHSSLANQDLTQTIITNLDILLTQDIIIPMEDFEILLKINQKLPKNQKISLVELHQYIKLCSTIEQRDDGLFWGKFEYLKSRGDQAYRILTEAGKPLSIGSMTRTINSTLIPHGHQKLQEQNFANQLISDARFIPIGRTGQWALKAWNHIDTSSILELMEKFLHIHNKPATDQEIFDYVQQRRPVGRGSINIYLTSNPKIFRKTSRSHWGLATWKETENAHIWNREQIADFIANIFKQHKTQKLELRIIREALMHAARVTSRQAIGMVARNPALRIYHDPNTTIRFATFQPNYKAEINTKQSITRKKQTIRDSIQQAVHLLLEQSPNKQMPLFQLIKQLTSAPYNFHDKTMYAYIRQMSSVETIIIPETGTKMCRLKGTDSITFPQVNRIQDSQLRDNINHALTNLNETNIDIALFQLGREFEATIKNCLISGIISGRINASQSLGKDPKKWKLVDMVDYAKNQNLIIDLGAVNLLCQERNNPAQGLRPTLSERQALMNSAPYLAGLYIDYIIHFSELMDTF</sequence>
<dbReference type="PROSITE" id="PS51913">
    <property type="entry name" value="HTH_HARE"/>
    <property type="match status" value="1"/>
</dbReference>
<keyword evidence="4" id="KW-1185">Reference proteome</keyword>
<dbReference type="SUPFAM" id="SSF88659">
    <property type="entry name" value="Sigma3 and sigma4 domains of RNA polymerase sigma factors"/>
    <property type="match status" value="1"/>
</dbReference>
<dbReference type="PRINTS" id="PR00046">
    <property type="entry name" value="SIGMA70FCT"/>
</dbReference>
<gene>
    <name evidence="3" type="primary">rpoD</name>
    <name evidence="3" type="ORF">Hgul01_03169</name>
</gene>
<dbReference type="InterPro" id="IPR007630">
    <property type="entry name" value="RNA_pol_sigma70_r4"/>
</dbReference>
<dbReference type="EMBL" id="BAABRU010000011">
    <property type="protein sequence ID" value="GAA5529360.1"/>
    <property type="molecule type" value="Genomic_DNA"/>
</dbReference>
<dbReference type="Gene3D" id="1.10.10.10">
    <property type="entry name" value="Winged helix-like DNA-binding domain superfamily/Winged helix DNA-binding domain"/>
    <property type="match status" value="1"/>
</dbReference>
<keyword evidence="1" id="KW-0804">Transcription</keyword>
<dbReference type="InterPro" id="IPR038087">
    <property type="entry name" value="RNAP_delta_N_dom_sf"/>
</dbReference>
<evidence type="ECO:0000313" key="4">
    <source>
        <dbReference type="Proteomes" id="UP001428290"/>
    </source>
</evidence>
<dbReference type="PROSITE" id="PS00716">
    <property type="entry name" value="SIGMA70_2"/>
    <property type="match status" value="1"/>
</dbReference>
<dbReference type="InterPro" id="IPR007759">
    <property type="entry name" value="Asxl_HARE-HTH"/>
</dbReference>
<dbReference type="RefSeq" id="WP_345722973.1">
    <property type="nucleotide sequence ID" value="NZ_BAABRU010000011.1"/>
</dbReference>
<proteinExistence type="predicted"/>
<evidence type="ECO:0000256" key="1">
    <source>
        <dbReference type="ARBA" id="ARBA00023163"/>
    </source>
</evidence>
<feature type="domain" description="HTH HARE-type" evidence="2">
    <location>
        <begin position="438"/>
        <end position="505"/>
    </location>
</feature>
<dbReference type="SUPFAM" id="SSF47789">
    <property type="entry name" value="C-terminal domain of RNA polymerase alpha subunit"/>
    <property type="match status" value="2"/>
</dbReference>
<dbReference type="Gene3D" id="1.10.10.1250">
    <property type="entry name" value="RNA polymerase, subunit delta, N-terminal domain"/>
    <property type="match status" value="1"/>
</dbReference>
<protein>
    <submittedName>
        <fullName evidence="3">RNA polymerase sigma factor RpoD</fullName>
    </submittedName>
</protein>
<dbReference type="InterPro" id="IPR036388">
    <property type="entry name" value="WH-like_DNA-bd_sf"/>
</dbReference>
<evidence type="ECO:0000259" key="2">
    <source>
        <dbReference type="PROSITE" id="PS51913"/>
    </source>
</evidence>
<dbReference type="InterPro" id="IPR000943">
    <property type="entry name" value="RNA_pol_sigma70"/>
</dbReference>
<accession>A0ABP9X4D3</accession>
<dbReference type="InterPro" id="IPR050239">
    <property type="entry name" value="Sigma-70_RNA_pol_init_factors"/>
</dbReference>
<dbReference type="Proteomes" id="UP001428290">
    <property type="component" value="Unassembled WGS sequence"/>
</dbReference>
<comment type="caution">
    <text evidence="3">The sequence shown here is derived from an EMBL/GenBank/DDBJ whole genome shotgun (WGS) entry which is preliminary data.</text>
</comment>
<reference evidence="3 4" key="1">
    <citation type="submission" date="2024-02" db="EMBL/GenBank/DDBJ databases">
        <title>Herpetosiphon gulosus NBRC 112829.</title>
        <authorList>
            <person name="Ichikawa N."/>
            <person name="Katano-Makiyama Y."/>
            <person name="Hidaka K."/>
        </authorList>
    </citation>
    <scope>NUCLEOTIDE SEQUENCE [LARGE SCALE GENOMIC DNA]</scope>
    <source>
        <strain evidence="3 4">NBRC 112829</strain>
    </source>
</reference>
<dbReference type="PANTHER" id="PTHR30603">
    <property type="entry name" value="RNA POLYMERASE SIGMA FACTOR RPO"/>
    <property type="match status" value="1"/>
</dbReference>
<dbReference type="InterPro" id="IPR013324">
    <property type="entry name" value="RNA_pol_sigma_r3/r4-like"/>
</dbReference>